<keyword evidence="8" id="KW-0464">Manganese</keyword>
<comment type="catalytic activity">
    <reaction evidence="8">
        <text>L-histidyl-[protein] + UTP = N(tele)-(5'-uridylyl)-L-histidyl-[protein] + diphosphate</text>
        <dbReference type="Rhea" id="RHEA:83891"/>
        <dbReference type="Rhea" id="RHEA-COMP:9745"/>
        <dbReference type="Rhea" id="RHEA-COMP:20239"/>
        <dbReference type="ChEBI" id="CHEBI:29979"/>
        <dbReference type="ChEBI" id="CHEBI:33019"/>
        <dbReference type="ChEBI" id="CHEBI:46398"/>
        <dbReference type="ChEBI" id="CHEBI:233474"/>
    </reaction>
</comment>
<feature type="binding site" evidence="8">
    <location>
        <position position="127"/>
    </location>
    <ligand>
        <name>ATP</name>
        <dbReference type="ChEBI" id="CHEBI:30616"/>
    </ligand>
</feature>
<sequence length="484" mass="53739">MMVFDNTYITLPPSLWRRQVPSPLQRPKLLTLNHSLLSELALDAHWWHSAEALAGLSGATPWPGTEAIAMKYAGHQFGGWNPDLGDGRGVLLGEIHAPNSACNHIGATRIDLHLKGSGPTPFSRQGDGRAVLRSSIREYLAGEALHALGVPSTRALAIVSSAHPVRRERMETAATLLRVSPCHIRFGHFEWLFHSQQHDDIRALADYCIARYYPDAANHAKPYLALLAGIISRTARLMADWQAQGFAHGVMNTDNFSIAGETLDFGPYGFLETYDPYLICNHSDHNGRYAWYLQPSVGLWNLNALAQAFTTLISIPDIELALAQYEPQLIEHYDQCMNAKLGLGAVQIGDRDLVAAWLALLQKSQQDYAQRFRWLSEQPLQALSSADWGAHSPQASEWLARYAQRLSSHNQAQRLHDMQAVNPCYVLRNYLAQQAIDAAEQGDALPLEQLTEALQSPFTRDQRFETFDAPAPAWAACLSISCSS</sequence>
<comment type="catalytic activity">
    <reaction evidence="8">
        <text>L-seryl-[protein] + UTP = O-(5'-uridylyl)-L-seryl-[protein] + diphosphate</text>
        <dbReference type="Rhea" id="RHEA:64604"/>
        <dbReference type="Rhea" id="RHEA-COMP:9863"/>
        <dbReference type="Rhea" id="RHEA-COMP:16635"/>
        <dbReference type="ChEBI" id="CHEBI:29999"/>
        <dbReference type="ChEBI" id="CHEBI:33019"/>
        <dbReference type="ChEBI" id="CHEBI:46398"/>
        <dbReference type="ChEBI" id="CHEBI:156051"/>
    </reaction>
</comment>
<comment type="cofactor">
    <cofactor evidence="8">
        <name>Mg(2+)</name>
        <dbReference type="ChEBI" id="CHEBI:18420"/>
    </cofactor>
    <cofactor evidence="8">
        <name>Mn(2+)</name>
        <dbReference type="ChEBI" id="CHEBI:29035"/>
    </cofactor>
</comment>
<dbReference type="NCBIfam" id="NF000658">
    <property type="entry name" value="PRK00029.1"/>
    <property type="match status" value="1"/>
</dbReference>
<keyword evidence="6 8" id="KW-0067">ATP-binding</keyword>
<evidence type="ECO:0000256" key="1">
    <source>
        <dbReference type="ARBA" id="ARBA00009747"/>
    </source>
</evidence>
<comment type="similarity">
    <text evidence="1 8">Belongs to the SELO family.</text>
</comment>
<dbReference type="GO" id="GO:0000287">
    <property type="term" value="F:magnesium ion binding"/>
    <property type="evidence" value="ECO:0007669"/>
    <property type="project" value="UniProtKB-UniRule"/>
</dbReference>
<evidence type="ECO:0000256" key="8">
    <source>
        <dbReference type="HAMAP-Rule" id="MF_00692"/>
    </source>
</evidence>
<dbReference type="InterPro" id="IPR003846">
    <property type="entry name" value="SelO"/>
</dbReference>
<evidence type="ECO:0000256" key="4">
    <source>
        <dbReference type="ARBA" id="ARBA00022723"/>
    </source>
</evidence>
<comment type="catalytic activity">
    <reaction evidence="8">
        <text>L-seryl-[protein] + ATP = 3-O-(5'-adenylyl)-L-seryl-[protein] + diphosphate</text>
        <dbReference type="Rhea" id="RHEA:58120"/>
        <dbReference type="Rhea" id="RHEA-COMP:9863"/>
        <dbReference type="Rhea" id="RHEA-COMP:15073"/>
        <dbReference type="ChEBI" id="CHEBI:29999"/>
        <dbReference type="ChEBI" id="CHEBI:30616"/>
        <dbReference type="ChEBI" id="CHEBI:33019"/>
        <dbReference type="ChEBI" id="CHEBI:142516"/>
        <dbReference type="EC" id="2.7.7.108"/>
    </reaction>
</comment>
<dbReference type="RefSeq" id="WP_116208770.1">
    <property type="nucleotide sequence ID" value="NZ_QUNR01000004.1"/>
</dbReference>
<dbReference type="OrthoDB" id="9776281at2"/>
<organism evidence="9 10">
    <name type="scientific">Paraperlucidibaca baekdonensis</name>
    <dbReference type="NCBI Taxonomy" id="748120"/>
    <lineage>
        <taxon>Bacteria</taxon>
        <taxon>Pseudomonadati</taxon>
        <taxon>Pseudomonadota</taxon>
        <taxon>Gammaproteobacteria</taxon>
        <taxon>Moraxellales</taxon>
        <taxon>Moraxellaceae</taxon>
        <taxon>Paraperlucidibaca</taxon>
    </lineage>
</organism>
<dbReference type="GO" id="GO:0005524">
    <property type="term" value="F:ATP binding"/>
    <property type="evidence" value="ECO:0007669"/>
    <property type="project" value="UniProtKB-UniRule"/>
</dbReference>
<keyword evidence="2 8" id="KW-0808">Transferase</keyword>
<feature type="binding site" evidence="8">
    <location>
        <position position="128"/>
    </location>
    <ligand>
        <name>ATP</name>
        <dbReference type="ChEBI" id="CHEBI:30616"/>
    </ligand>
</feature>
<feature type="binding site" evidence="8">
    <location>
        <position position="264"/>
    </location>
    <ligand>
        <name>ATP</name>
        <dbReference type="ChEBI" id="CHEBI:30616"/>
    </ligand>
</feature>
<name>A0A3E0H224_9GAMM</name>
<evidence type="ECO:0000256" key="7">
    <source>
        <dbReference type="ARBA" id="ARBA00022842"/>
    </source>
</evidence>
<dbReference type="PANTHER" id="PTHR32057:SF14">
    <property type="entry name" value="PROTEIN ADENYLYLTRANSFERASE SELO, MITOCHONDRIAL"/>
    <property type="match status" value="1"/>
</dbReference>
<comment type="catalytic activity">
    <reaction evidence="8">
        <text>L-threonyl-[protein] + ATP = 3-O-(5'-adenylyl)-L-threonyl-[protein] + diphosphate</text>
        <dbReference type="Rhea" id="RHEA:54292"/>
        <dbReference type="Rhea" id="RHEA-COMP:11060"/>
        <dbReference type="Rhea" id="RHEA-COMP:13847"/>
        <dbReference type="ChEBI" id="CHEBI:30013"/>
        <dbReference type="ChEBI" id="CHEBI:30616"/>
        <dbReference type="ChEBI" id="CHEBI:33019"/>
        <dbReference type="ChEBI" id="CHEBI:138113"/>
        <dbReference type="EC" id="2.7.7.108"/>
    </reaction>
</comment>
<protein>
    <recommendedName>
        <fullName evidence="8">Protein nucleotidyltransferase YdiU</fullName>
        <ecNumber evidence="8">2.7.7.-</ecNumber>
    </recommendedName>
    <alternativeName>
        <fullName evidence="8">Protein adenylyltransferase YdiU</fullName>
        <ecNumber evidence="8">2.7.7.108</ecNumber>
    </alternativeName>
    <alternativeName>
        <fullName evidence="8">Protein uridylyltransferase YdiU</fullName>
        <ecNumber evidence="8">2.7.7.-</ecNumber>
    </alternativeName>
</protein>
<feature type="binding site" evidence="8">
    <location>
        <position position="115"/>
    </location>
    <ligand>
        <name>ATP</name>
        <dbReference type="ChEBI" id="CHEBI:30616"/>
    </ligand>
</feature>
<feature type="active site" description="Proton acceptor" evidence="8">
    <location>
        <position position="254"/>
    </location>
</feature>
<dbReference type="PANTHER" id="PTHR32057">
    <property type="entry name" value="PROTEIN ADENYLYLTRANSFERASE SELO, MITOCHONDRIAL"/>
    <property type="match status" value="1"/>
</dbReference>
<comment type="function">
    <text evidence="8">Nucleotidyltransferase involved in the post-translational modification of proteins. It can catalyze the addition of adenosine monophosphate (AMP) or uridine monophosphate (UMP) to a protein, resulting in modifications known as AMPylation and UMPylation.</text>
</comment>
<feature type="binding site" evidence="8">
    <location>
        <position position="87"/>
    </location>
    <ligand>
        <name>ATP</name>
        <dbReference type="ChEBI" id="CHEBI:30616"/>
    </ligand>
</feature>
<feature type="binding site" evidence="8">
    <location>
        <position position="88"/>
    </location>
    <ligand>
        <name>ATP</name>
        <dbReference type="ChEBI" id="CHEBI:30616"/>
    </ligand>
</feature>
<evidence type="ECO:0000256" key="2">
    <source>
        <dbReference type="ARBA" id="ARBA00022679"/>
    </source>
</evidence>
<dbReference type="HAMAP" id="MF_00692">
    <property type="entry name" value="SelO"/>
    <property type="match status" value="1"/>
</dbReference>
<feature type="binding site" evidence="8">
    <location>
        <position position="85"/>
    </location>
    <ligand>
        <name>ATP</name>
        <dbReference type="ChEBI" id="CHEBI:30616"/>
    </ligand>
</feature>
<evidence type="ECO:0000256" key="5">
    <source>
        <dbReference type="ARBA" id="ARBA00022741"/>
    </source>
</evidence>
<evidence type="ECO:0000256" key="6">
    <source>
        <dbReference type="ARBA" id="ARBA00022840"/>
    </source>
</evidence>
<dbReference type="EMBL" id="QUNR01000004">
    <property type="protein sequence ID" value="REH36821.1"/>
    <property type="molecule type" value="Genomic_DNA"/>
</dbReference>
<keyword evidence="3 8" id="KW-0548">Nucleotidyltransferase</keyword>
<feature type="binding site" evidence="8">
    <location>
        <position position="185"/>
    </location>
    <ligand>
        <name>ATP</name>
        <dbReference type="ChEBI" id="CHEBI:30616"/>
    </ligand>
</feature>
<comment type="catalytic activity">
    <reaction evidence="8">
        <text>L-tyrosyl-[protein] + ATP = O-(5'-adenylyl)-L-tyrosyl-[protein] + diphosphate</text>
        <dbReference type="Rhea" id="RHEA:54288"/>
        <dbReference type="Rhea" id="RHEA-COMP:10136"/>
        <dbReference type="Rhea" id="RHEA-COMP:13846"/>
        <dbReference type="ChEBI" id="CHEBI:30616"/>
        <dbReference type="ChEBI" id="CHEBI:33019"/>
        <dbReference type="ChEBI" id="CHEBI:46858"/>
        <dbReference type="ChEBI" id="CHEBI:83624"/>
        <dbReference type="EC" id="2.7.7.108"/>
    </reaction>
</comment>
<proteinExistence type="inferred from homology"/>
<keyword evidence="5 8" id="KW-0547">Nucleotide-binding</keyword>
<accession>A0A3E0H224</accession>
<evidence type="ECO:0000313" key="10">
    <source>
        <dbReference type="Proteomes" id="UP000256774"/>
    </source>
</evidence>
<dbReference type="GO" id="GO:0070733">
    <property type="term" value="F:AMPylase activity"/>
    <property type="evidence" value="ECO:0007669"/>
    <property type="project" value="UniProtKB-EC"/>
</dbReference>
<dbReference type="GO" id="GO:0030145">
    <property type="term" value="F:manganese ion binding"/>
    <property type="evidence" value="ECO:0007669"/>
    <property type="project" value="UniProtKB-UniRule"/>
</dbReference>
<dbReference type="Proteomes" id="UP000256774">
    <property type="component" value="Unassembled WGS sequence"/>
</dbReference>
<keyword evidence="7 8" id="KW-0460">Magnesium</keyword>
<reference evidence="9 10" key="1">
    <citation type="submission" date="2018-08" db="EMBL/GenBank/DDBJ databases">
        <title>Genomic Encyclopedia of Type Strains, Phase IV (KMG-IV): sequencing the most valuable type-strain genomes for metagenomic binning, comparative biology and taxonomic classification.</title>
        <authorList>
            <person name="Goeker M."/>
        </authorList>
    </citation>
    <scope>NUCLEOTIDE SEQUENCE [LARGE SCALE GENOMIC DNA]</scope>
    <source>
        <strain evidence="9 10">DSM 26022</strain>
    </source>
</reference>
<gene>
    <name evidence="8" type="primary">ydiU</name>
    <name evidence="8" type="synonym">selO</name>
    <name evidence="9" type="ORF">DFR26_1959</name>
</gene>
<feature type="binding site" evidence="8">
    <location>
        <position position="255"/>
    </location>
    <ligand>
        <name>Mg(2+)</name>
        <dbReference type="ChEBI" id="CHEBI:18420"/>
    </ligand>
</feature>
<comment type="caution">
    <text evidence="9">The sequence shown here is derived from an EMBL/GenBank/DDBJ whole genome shotgun (WGS) entry which is preliminary data.</text>
</comment>
<keyword evidence="4 8" id="KW-0479">Metal-binding</keyword>
<keyword evidence="10" id="KW-1185">Reference proteome</keyword>
<feature type="binding site" evidence="8">
    <location>
        <position position="264"/>
    </location>
    <ligand>
        <name>Mg(2+)</name>
        <dbReference type="ChEBI" id="CHEBI:18420"/>
    </ligand>
</feature>
<dbReference type="Pfam" id="PF02696">
    <property type="entry name" value="SelO"/>
    <property type="match status" value="1"/>
</dbReference>
<evidence type="ECO:0000313" key="9">
    <source>
        <dbReference type="EMBL" id="REH36821.1"/>
    </source>
</evidence>
<dbReference type="EC" id="2.7.7.-" evidence="8"/>
<dbReference type="EC" id="2.7.7.108" evidence="8"/>
<evidence type="ECO:0000256" key="3">
    <source>
        <dbReference type="ARBA" id="ARBA00022695"/>
    </source>
</evidence>
<comment type="catalytic activity">
    <reaction evidence="8">
        <text>L-tyrosyl-[protein] + UTP = O-(5'-uridylyl)-L-tyrosyl-[protein] + diphosphate</text>
        <dbReference type="Rhea" id="RHEA:83887"/>
        <dbReference type="Rhea" id="RHEA-COMP:10136"/>
        <dbReference type="Rhea" id="RHEA-COMP:20238"/>
        <dbReference type="ChEBI" id="CHEBI:33019"/>
        <dbReference type="ChEBI" id="CHEBI:46398"/>
        <dbReference type="ChEBI" id="CHEBI:46858"/>
        <dbReference type="ChEBI" id="CHEBI:90602"/>
    </reaction>
</comment>
<feature type="binding site" evidence="8">
    <location>
        <position position="178"/>
    </location>
    <ligand>
        <name>ATP</name>
        <dbReference type="ChEBI" id="CHEBI:30616"/>
    </ligand>
</feature>
<dbReference type="AlphaFoldDB" id="A0A3E0H224"/>